<accession>A0ABP3RRW8</accession>
<keyword evidence="3" id="KW-1185">Reference proteome</keyword>
<gene>
    <name evidence="2" type="ORF">GCM10010394_48850</name>
</gene>
<protein>
    <recommendedName>
        <fullName evidence="4">Secreted protein</fullName>
    </recommendedName>
</protein>
<sequence>MFDKTTAGAEVAMMMLARSLAVTALLAVPLGTVPAAPHSPSVAAQPTPRSPGAQRCFPSHVVEGKARQAARVHTCVSLDHVFMTVTAPAECGTARFAACDSAGTWRMSRNGGRIASGVLGRRVQYPGPGTYEIVTTLRVTSASRGVDLRTRWTTKGTLSWPSPEPTHRIDVSPRTVRSGRTTTVTYTVTRLGARGDSNARLGLVGEATTGVRLTSADRQCSNPLTGGYPSSQRQAHVLDCALVDIQPGHPSTVKVDVQVGKSCSTVVSKMGYWLPKGQDTYTGNMMQGPTLTCVP</sequence>
<comment type="caution">
    <text evidence="2">The sequence shown here is derived from an EMBL/GenBank/DDBJ whole genome shotgun (WGS) entry which is preliminary data.</text>
</comment>
<dbReference type="Proteomes" id="UP001500668">
    <property type="component" value="Unassembled WGS sequence"/>
</dbReference>
<feature type="chain" id="PRO_5046610481" description="Secreted protein" evidence="1">
    <location>
        <begin position="36"/>
        <end position="295"/>
    </location>
</feature>
<evidence type="ECO:0000256" key="1">
    <source>
        <dbReference type="SAM" id="SignalP"/>
    </source>
</evidence>
<evidence type="ECO:0008006" key="4">
    <source>
        <dbReference type="Google" id="ProtNLM"/>
    </source>
</evidence>
<evidence type="ECO:0000313" key="2">
    <source>
        <dbReference type="EMBL" id="GAA0613161.1"/>
    </source>
</evidence>
<proteinExistence type="predicted"/>
<organism evidence="2 3">
    <name type="scientific">Streptomyces crystallinus</name>
    <dbReference type="NCBI Taxonomy" id="68191"/>
    <lineage>
        <taxon>Bacteria</taxon>
        <taxon>Bacillati</taxon>
        <taxon>Actinomycetota</taxon>
        <taxon>Actinomycetes</taxon>
        <taxon>Kitasatosporales</taxon>
        <taxon>Streptomycetaceae</taxon>
        <taxon>Streptomyces</taxon>
    </lineage>
</organism>
<feature type="signal peptide" evidence="1">
    <location>
        <begin position="1"/>
        <end position="35"/>
    </location>
</feature>
<reference evidence="3" key="1">
    <citation type="journal article" date="2019" name="Int. J. Syst. Evol. Microbiol.">
        <title>The Global Catalogue of Microorganisms (GCM) 10K type strain sequencing project: providing services to taxonomists for standard genome sequencing and annotation.</title>
        <authorList>
            <consortium name="The Broad Institute Genomics Platform"/>
            <consortium name="The Broad Institute Genome Sequencing Center for Infectious Disease"/>
            <person name="Wu L."/>
            <person name="Ma J."/>
        </authorList>
    </citation>
    <scope>NUCLEOTIDE SEQUENCE [LARGE SCALE GENOMIC DNA]</scope>
    <source>
        <strain evidence="3">JCM 5067</strain>
    </source>
</reference>
<evidence type="ECO:0000313" key="3">
    <source>
        <dbReference type="Proteomes" id="UP001500668"/>
    </source>
</evidence>
<keyword evidence="1" id="KW-0732">Signal</keyword>
<name>A0ABP3RRW8_9ACTN</name>
<dbReference type="EMBL" id="BAAACA010000034">
    <property type="protein sequence ID" value="GAA0613161.1"/>
    <property type="molecule type" value="Genomic_DNA"/>
</dbReference>